<dbReference type="GO" id="GO:0016747">
    <property type="term" value="F:acyltransferase activity, transferring groups other than amino-acyl groups"/>
    <property type="evidence" value="ECO:0007669"/>
    <property type="project" value="InterPro"/>
</dbReference>
<proteinExistence type="predicted"/>
<feature type="transmembrane region" description="Helical" evidence="2">
    <location>
        <begin position="186"/>
        <end position="206"/>
    </location>
</feature>
<accession>A0A543I0J3</accession>
<comment type="caution">
    <text evidence="4">The sequence shown here is derived from an EMBL/GenBank/DDBJ whole genome shotgun (WGS) entry which is preliminary data.</text>
</comment>
<dbReference type="InterPro" id="IPR050879">
    <property type="entry name" value="Acyltransferase_3"/>
</dbReference>
<dbReference type="AlphaFoldDB" id="A0A543I0J3"/>
<dbReference type="PANTHER" id="PTHR23028">
    <property type="entry name" value="ACETYLTRANSFERASE"/>
    <property type="match status" value="1"/>
</dbReference>
<feature type="transmembrane region" description="Helical" evidence="2">
    <location>
        <begin position="342"/>
        <end position="370"/>
    </location>
</feature>
<feature type="transmembrane region" description="Helical" evidence="2">
    <location>
        <begin position="159"/>
        <end position="179"/>
    </location>
</feature>
<gene>
    <name evidence="4" type="ORF">FBY41_0363</name>
</gene>
<feature type="transmembrane region" description="Helical" evidence="2">
    <location>
        <begin position="61"/>
        <end position="82"/>
    </location>
</feature>
<feature type="transmembrane region" description="Helical" evidence="2">
    <location>
        <begin position="103"/>
        <end position="123"/>
    </location>
</feature>
<feature type="transmembrane region" description="Helical" evidence="2">
    <location>
        <begin position="226"/>
        <end position="245"/>
    </location>
</feature>
<dbReference type="GO" id="GO:0016020">
    <property type="term" value="C:membrane"/>
    <property type="evidence" value="ECO:0007669"/>
    <property type="project" value="TreeGrafter"/>
</dbReference>
<feature type="compositionally biased region" description="Basic and acidic residues" evidence="1">
    <location>
        <begin position="434"/>
        <end position="460"/>
    </location>
</feature>
<evidence type="ECO:0000256" key="2">
    <source>
        <dbReference type="SAM" id="Phobius"/>
    </source>
</evidence>
<dbReference type="Pfam" id="PF01757">
    <property type="entry name" value="Acyl_transf_3"/>
    <property type="match status" value="1"/>
</dbReference>
<evidence type="ECO:0000313" key="5">
    <source>
        <dbReference type="Proteomes" id="UP000316747"/>
    </source>
</evidence>
<organism evidence="4 5">
    <name type="scientific">Humibacillus xanthopallidus</name>
    <dbReference type="NCBI Taxonomy" id="412689"/>
    <lineage>
        <taxon>Bacteria</taxon>
        <taxon>Bacillati</taxon>
        <taxon>Actinomycetota</taxon>
        <taxon>Actinomycetes</taxon>
        <taxon>Micrococcales</taxon>
        <taxon>Intrasporangiaceae</taxon>
        <taxon>Humibacillus</taxon>
    </lineage>
</organism>
<feature type="transmembrane region" description="Helical" evidence="2">
    <location>
        <begin position="23"/>
        <end position="41"/>
    </location>
</feature>
<feature type="transmembrane region" description="Helical" evidence="2">
    <location>
        <begin position="311"/>
        <end position="330"/>
    </location>
</feature>
<keyword evidence="2" id="KW-0472">Membrane</keyword>
<dbReference type="Proteomes" id="UP000316747">
    <property type="component" value="Unassembled WGS sequence"/>
</dbReference>
<keyword evidence="5" id="KW-1185">Reference proteome</keyword>
<feature type="region of interest" description="Disordered" evidence="1">
    <location>
        <begin position="388"/>
        <end position="460"/>
    </location>
</feature>
<feature type="transmembrane region" description="Helical" evidence="2">
    <location>
        <begin position="282"/>
        <end position="299"/>
    </location>
</feature>
<protein>
    <submittedName>
        <fullName evidence="4">Peptidoglycan/LPS O-acetylase OafA/YrhL</fullName>
    </submittedName>
</protein>
<feature type="transmembrane region" description="Helical" evidence="2">
    <location>
        <begin position="257"/>
        <end position="276"/>
    </location>
</feature>
<name>A0A543I0J3_9MICO</name>
<keyword evidence="2" id="KW-1133">Transmembrane helix</keyword>
<evidence type="ECO:0000259" key="3">
    <source>
        <dbReference type="Pfam" id="PF01757"/>
    </source>
</evidence>
<reference evidence="4 5" key="1">
    <citation type="submission" date="2019-06" db="EMBL/GenBank/DDBJ databases">
        <title>Genome sequencing of plant associated microbes to promote plant fitness in Sorghum bicolor and Oryza sativa.</title>
        <authorList>
            <person name="Coleman-Derr D."/>
        </authorList>
    </citation>
    <scope>NUCLEOTIDE SEQUENCE [LARGE SCALE GENOMIC DNA]</scope>
    <source>
        <strain evidence="4 5">KV-663</strain>
    </source>
</reference>
<sequence>MAATNDAPERSTATRRLAYVDTLRGFAALWVFLLHIHGYWLDNVRPPTLTADGLLVRVMGFGGAGVDIFIVLSGFCLTLPLLRGGTMRSLDARRFFRRRAYRLLPAYYAAVALVMVLELVPALQERLVSRPLNGFDVVTHLTLTFPFFRATLGSVNGSLWSISLEATLYLGFPLLLLIHRRWRMRGALLTTLAVALVWAVFTVWWVAQPHPLGFLPDPGKLFPARWFQFALGMWAATLVVSAAPAPGSLVRDRTSRAAWLVLPLSAALGALGYAAGWGPVSALGFGVTALCLLVLLAHVPSRVFERGPLRWLTALGVISYSFYLLHQPVLLLTSGLADPETWGIGLTTLVALAVGGTVTVLLASVFYHFIEKPFLVRGSMRSVVRDAPVDDRHAAAPGPSERAHDEEPRHDRGTDGEDDADDAVGSRVAVDLDDDRRTDADGKDPERVGSELRAQLDDLR</sequence>
<dbReference type="OrthoDB" id="9807745at2"/>
<dbReference type="EMBL" id="VFPM01000001">
    <property type="protein sequence ID" value="TQM64005.1"/>
    <property type="molecule type" value="Genomic_DNA"/>
</dbReference>
<dbReference type="GO" id="GO:0009103">
    <property type="term" value="P:lipopolysaccharide biosynthetic process"/>
    <property type="evidence" value="ECO:0007669"/>
    <property type="project" value="TreeGrafter"/>
</dbReference>
<feature type="domain" description="Acyltransferase 3" evidence="3">
    <location>
        <begin position="18"/>
        <end position="367"/>
    </location>
</feature>
<evidence type="ECO:0000256" key="1">
    <source>
        <dbReference type="SAM" id="MobiDB-lite"/>
    </source>
</evidence>
<feature type="compositionally biased region" description="Basic and acidic residues" evidence="1">
    <location>
        <begin position="401"/>
        <end position="415"/>
    </location>
</feature>
<evidence type="ECO:0000313" key="4">
    <source>
        <dbReference type="EMBL" id="TQM64005.1"/>
    </source>
</evidence>
<dbReference type="InterPro" id="IPR002656">
    <property type="entry name" value="Acyl_transf_3_dom"/>
</dbReference>
<dbReference type="PANTHER" id="PTHR23028:SF53">
    <property type="entry name" value="ACYL_TRANSF_3 DOMAIN-CONTAINING PROTEIN"/>
    <property type="match status" value="1"/>
</dbReference>
<keyword evidence="2" id="KW-0812">Transmembrane</keyword>